<dbReference type="InterPro" id="IPR036400">
    <property type="entry name" value="Cyt_B5-like_heme/steroid_sf"/>
</dbReference>
<keyword evidence="10 14" id="KW-0472">Membrane</keyword>
<protein>
    <recommendedName>
        <fullName evidence="12">subtilisin</fullName>
        <ecNumber evidence="12">3.4.21.62</ecNumber>
    </recommendedName>
</protein>
<dbReference type="InterPro" id="IPR015500">
    <property type="entry name" value="Peptidase_S8_subtilisin-rel"/>
</dbReference>
<dbReference type="InterPro" id="IPR036852">
    <property type="entry name" value="Peptidase_S8/S53_dom_sf"/>
</dbReference>
<evidence type="ECO:0000256" key="6">
    <source>
        <dbReference type="ARBA" id="ARBA00022825"/>
    </source>
</evidence>
<evidence type="ECO:0000256" key="5">
    <source>
        <dbReference type="ARBA" id="ARBA00022801"/>
    </source>
</evidence>
<gene>
    <name evidence="16" type="ORF">THRCLA_04135</name>
</gene>
<proteinExistence type="inferred from homology"/>
<dbReference type="PROSITE" id="PS51892">
    <property type="entry name" value="SUBTILASE"/>
    <property type="match status" value="1"/>
</dbReference>
<feature type="transmembrane region" description="Helical" evidence="14">
    <location>
        <begin position="325"/>
        <end position="348"/>
    </location>
</feature>
<evidence type="ECO:0000256" key="9">
    <source>
        <dbReference type="ARBA" id="ARBA00023098"/>
    </source>
</evidence>
<feature type="active site" description="Charge relay system" evidence="13">
    <location>
        <position position="1059"/>
    </location>
</feature>
<dbReference type="GO" id="GO:0006508">
    <property type="term" value="P:proteolysis"/>
    <property type="evidence" value="ECO:0007669"/>
    <property type="project" value="UniProtKB-KW"/>
</dbReference>
<comment type="catalytic activity">
    <reaction evidence="11">
        <text>Hydrolysis of proteins with broad specificity for peptide bonds, and a preference for a large uncharged residue in P1. Hydrolyzes peptide amides.</text>
        <dbReference type="EC" id="3.4.21.62"/>
    </reaction>
</comment>
<dbReference type="Pfam" id="PF00082">
    <property type="entry name" value="Peptidase_S8"/>
    <property type="match status" value="1"/>
</dbReference>
<sequence length="1415" mass="155374">MVQGQKCEKISWQTIREHNRQDNAWIVIHHKVYDISAFHDHPGGVVMYTQAGEDATDAFAVFHPSSALKLLEQYYVGDVDDSTAKIDTSLTEEQKKSQSDFIASYRKLRLEVKRLGLYDSSKLYYLYKLASTFSIALFSAAICFYFESTFMYMVAAVILGLYYQQCGWLAHDFLHHQVFENHLYGDLIGLMVGNLWQGFSVQWWKNKHNTHHAIPNLHATPEIAFHGDPDIDTMPILAWSLKMAKHAVNSPVGLFFMKYQAYLYFPILLLARLSWVVQSAMYAFLNIGPGGTFDKVQYPLLERAGLIMYYLWNLSLVYFSNMSILQGLFFILVSQASCGLFLAAVFSVGHNGMEVFDKDAKPDFWKLQVLTTRNVTSSFFVDWFMGGLNYQIDHHLFPLVPRHNLPALNVLVKSLCKQYEIPFHETGLIEGLAEVVVHLKHISMEFFNDFPAILEILSSVTLGTEPANAHTMRSFLAALAASIGVLSMGYPLSFTSSTASCDFYCGPYAITRDIACDRMCTDHRRLKVVEPIDFIACQNTSSVQLPIESTGMSFKTFLNDFQDALDRMINGENPLLGACQLAYLTSSNTTIDPSNVTPTLVKIERSDHEIDCIDPIKQTLLSKNDQVPFLRILSRSNGLDQGSTLLLVHANGSQAEALSQLSCTYRVLPLPPIMKLGPFARSVSSVVTEAPAMEIGFLTPYSDQDLATLNAELTQITGITNLLSSLSKKSMYMVPLVNFATWAKAITFLCRENNVLFLTSYATIRHYSEPMPEYFRRLDAQADIVVGVSEAQNNGIVGNNVTVGITDTGLYMDHDQFDQPGKRPYGTLALKNRKVVSYEVYGDQWDQSENVTCGHGTHVSGILLGSSFSKTQPNLGVAYNAKVAFMDIGTQSSACANMAGVTCPVSLQTPADVGDLVRNQVRAGANIFSYSWGTDGDDYSQQARDLDDYIFSNPETLIIVAAGNSGDEGSRSISSPAGAKNVISVGASMNTVASLQSTLDCPNIFNPNSVASFSSIGPTTDGRIKPDLVTPGQILSSSQSLASGTTTKTNSLCNLQGTSQATPVAAGLAVLIYEWLRDGWWKAGVYDPTFGISSIPASLLKALMIHSTIGLKMRIGPLKGIVTCSYVEKTAKTLQYPDFNQGYGLPQFSNIASFGKNSTPKVFFLPNSTASVPTIRHGDEHTYSFTVAPKQSFRVTLVWTDPPGSVAATVQLQNNLDLSVVVPGNSSAIFYPISSPNGPDTLNNVEVVDVTYDALTKFVSVNSSDAGIIVQAKIKGKSILVTNFQEYSLVASSLAIQSSSPYPMANTPTSGDNGSRTLDGQGNGTTTFQWQSWMTIVAASVGGVLLVVLLAVTFFRRKHQVPSGFARSATPRIINYQPNTIPQYAQPHDRCPFCPFITPDPAVLVSHVQVMHPEV</sequence>
<evidence type="ECO:0000256" key="4">
    <source>
        <dbReference type="ARBA" id="ARBA00022692"/>
    </source>
</evidence>
<dbReference type="InterPro" id="IPR034058">
    <property type="entry name" value="TagA/B/C/D_pept_dom"/>
</dbReference>
<keyword evidence="4 14" id="KW-0812">Transmembrane</keyword>
<evidence type="ECO:0000256" key="8">
    <source>
        <dbReference type="ARBA" id="ARBA00023002"/>
    </source>
</evidence>
<evidence type="ECO:0000256" key="13">
    <source>
        <dbReference type="PROSITE-ProRule" id="PRU01240"/>
    </source>
</evidence>
<evidence type="ECO:0000256" key="12">
    <source>
        <dbReference type="ARBA" id="ARBA00023619"/>
    </source>
</evidence>
<dbReference type="Gene3D" id="3.40.50.200">
    <property type="entry name" value="Peptidase S8/S53 domain"/>
    <property type="match status" value="1"/>
</dbReference>
<dbReference type="GO" id="GO:0006629">
    <property type="term" value="P:lipid metabolic process"/>
    <property type="evidence" value="ECO:0007669"/>
    <property type="project" value="UniProtKB-KW"/>
</dbReference>
<feature type="transmembrane region" description="Helical" evidence="14">
    <location>
        <begin position="1333"/>
        <end position="1355"/>
    </location>
</feature>
<evidence type="ECO:0000256" key="7">
    <source>
        <dbReference type="ARBA" id="ARBA00022989"/>
    </source>
</evidence>
<evidence type="ECO:0000256" key="10">
    <source>
        <dbReference type="ARBA" id="ARBA00023136"/>
    </source>
</evidence>
<evidence type="ECO:0000256" key="2">
    <source>
        <dbReference type="ARBA" id="ARBA00009295"/>
    </source>
</evidence>
<dbReference type="InterPro" id="IPR022398">
    <property type="entry name" value="Peptidase_S8_His-AS"/>
</dbReference>
<dbReference type="InterPro" id="IPR001199">
    <property type="entry name" value="Cyt_B5-like_heme/steroid-bd"/>
</dbReference>
<comment type="subcellular location">
    <subcellularLocation>
        <location evidence="1">Membrane</location>
        <topology evidence="1">Multi-pass membrane protein</topology>
    </subcellularLocation>
</comment>
<dbReference type="GO" id="GO:0004252">
    <property type="term" value="F:serine-type endopeptidase activity"/>
    <property type="evidence" value="ECO:0007669"/>
    <property type="project" value="UniProtKB-UniRule"/>
</dbReference>
<feature type="transmembrane region" description="Helical" evidence="14">
    <location>
        <begin position="152"/>
        <end position="171"/>
    </location>
</feature>
<keyword evidence="7 14" id="KW-1133">Transmembrane helix</keyword>
<dbReference type="STRING" id="74557.A0A1V9ZZW9"/>
<evidence type="ECO:0000256" key="1">
    <source>
        <dbReference type="ARBA" id="ARBA00004141"/>
    </source>
</evidence>
<feature type="transmembrane region" description="Helical" evidence="14">
    <location>
        <begin position="300"/>
        <end position="319"/>
    </location>
</feature>
<reference evidence="16 17" key="1">
    <citation type="journal article" date="2014" name="Genome Biol. Evol.">
        <title>The secreted proteins of Achlya hypogyna and Thraustotheca clavata identify the ancestral oomycete secretome and reveal gene acquisitions by horizontal gene transfer.</title>
        <authorList>
            <person name="Misner I."/>
            <person name="Blouin N."/>
            <person name="Leonard G."/>
            <person name="Richards T.A."/>
            <person name="Lane C.E."/>
        </authorList>
    </citation>
    <scope>NUCLEOTIDE SEQUENCE [LARGE SCALE GENOMIC DNA]</scope>
    <source>
        <strain evidence="16 17">ATCC 34112</strain>
    </source>
</reference>
<dbReference type="PRINTS" id="PR00723">
    <property type="entry name" value="SUBTILISIN"/>
</dbReference>
<dbReference type="PROSITE" id="PS00137">
    <property type="entry name" value="SUBTILASE_HIS"/>
    <property type="match status" value="1"/>
</dbReference>
<dbReference type="EMBL" id="JNBS01000849">
    <property type="protein sequence ID" value="OQS03547.1"/>
    <property type="molecule type" value="Genomic_DNA"/>
</dbReference>
<keyword evidence="9" id="KW-0443">Lipid metabolism</keyword>
<feature type="active site" description="Charge relay system" evidence="13">
    <location>
        <position position="855"/>
    </location>
</feature>
<keyword evidence="3 13" id="KW-0645">Protease</keyword>
<evidence type="ECO:0000256" key="3">
    <source>
        <dbReference type="ARBA" id="ARBA00022670"/>
    </source>
</evidence>
<dbReference type="GO" id="GO:0016020">
    <property type="term" value="C:membrane"/>
    <property type="evidence" value="ECO:0007669"/>
    <property type="project" value="UniProtKB-SubCell"/>
</dbReference>
<keyword evidence="17" id="KW-1185">Reference proteome</keyword>
<dbReference type="Pfam" id="PF00487">
    <property type="entry name" value="FA_desaturase"/>
    <property type="match status" value="1"/>
</dbReference>
<dbReference type="SMART" id="SM01117">
    <property type="entry name" value="Cyt-b5"/>
    <property type="match status" value="1"/>
</dbReference>
<dbReference type="PROSITE" id="PS50255">
    <property type="entry name" value="CYTOCHROME_B5_2"/>
    <property type="match status" value="1"/>
</dbReference>
<organism evidence="16 17">
    <name type="scientific">Thraustotheca clavata</name>
    <dbReference type="NCBI Taxonomy" id="74557"/>
    <lineage>
        <taxon>Eukaryota</taxon>
        <taxon>Sar</taxon>
        <taxon>Stramenopiles</taxon>
        <taxon>Oomycota</taxon>
        <taxon>Saprolegniomycetes</taxon>
        <taxon>Saprolegniales</taxon>
        <taxon>Achlyaceae</taxon>
        <taxon>Thraustotheca</taxon>
    </lineage>
</organism>
<feature type="transmembrane region" description="Helical" evidence="14">
    <location>
        <begin position="261"/>
        <end position="288"/>
    </location>
</feature>
<dbReference type="GO" id="GO:0016717">
    <property type="term" value="F:oxidoreductase activity, acting on paired donors, with oxidation of a pair of donors resulting in the reduction of molecular oxygen to two molecules of water"/>
    <property type="evidence" value="ECO:0007669"/>
    <property type="project" value="TreeGrafter"/>
</dbReference>
<feature type="domain" description="Cytochrome b5 heme-binding" evidence="15">
    <location>
        <begin position="7"/>
        <end position="80"/>
    </location>
</feature>
<keyword evidence="8" id="KW-0560">Oxidoreductase</keyword>
<comment type="similarity">
    <text evidence="2">Belongs to the fatty acid desaturase type 1 family.</text>
</comment>
<dbReference type="SUPFAM" id="SSF55856">
    <property type="entry name" value="Cytochrome b5-like heme/steroid binding domain"/>
    <property type="match status" value="1"/>
</dbReference>
<dbReference type="InterPro" id="IPR000209">
    <property type="entry name" value="Peptidase_S8/S53_dom"/>
</dbReference>
<feature type="active site" description="Charge relay system" evidence="13">
    <location>
        <position position="807"/>
    </location>
</feature>
<dbReference type="PANTHER" id="PTHR19353:SF88">
    <property type="entry name" value="DELTA(5) FATTY ACID DESATURASE FAT-4"/>
    <property type="match status" value="1"/>
</dbReference>
<dbReference type="Gene3D" id="3.10.120.10">
    <property type="entry name" value="Cytochrome b5-like heme/steroid binding domain"/>
    <property type="match status" value="1"/>
</dbReference>
<dbReference type="Gene3D" id="2.60.120.380">
    <property type="match status" value="1"/>
</dbReference>
<dbReference type="SUPFAM" id="SSF52743">
    <property type="entry name" value="Subtilisin-like"/>
    <property type="match status" value="1"/>
</dbReference>
<comment type="caution">
    <text evidence="16">The sequence shown here is derived from an EMBL/GenBank/DDBJ whole genome shotgun (WGS) entry which is preliminary data.</text>
</comment>
<evidence type="ECO:0000259" key="15">
    <source>
        <dbReference type="PROSITE" id="PS50255"/>
    </source>
</evidence>
<evidence type="ECO:0000256" key="14">
    <source>
        <dbReference type="SAM" id="Phobius"/>
    </source>
</evidence>
<keyword evidence="6 13" id="KW-0720">Serine protease</keyword>
<dbReference type="CDD" id="cd04842">
    <property type="entry name" value="Peptidases_S8_Kp43_protease"/>
    <property type="match status" value="1"/>
</dbReference>
<dbReference type="CDD" id="cd03506">
    <property type="entry name" value="Delta6-FADS-like"/>
    <property type="match status" value="1"/>
</dbReference>
<evidence type="ECO:0000313" key="16">
    <source>
        <dbReference type="EMBL" id="OQS03547.1"/>
    </source>
</evidence>
<keyword evidence="5 13" id="KW-0378">Hydrolase</keyword>
<dbReference type="PANTHER" id="PTHR19353">
    <property type="entry name" value="FATTY ACID DESATURASE 2"/>
    <property type="match status" value="1"/>
</dbReference>
<dbReference type="Pfam" id="PF00173">
    <property type="entry name" value="Cyt-b5"/>
    <property type="match status" value="1"/>
</dbReference>
<dbReference type="EC" id="3.4.21.62" evidence="12"/>
<dbReference type="InterPro" id="IPR012171">
    <property type="entry name" value="Fatty_acid_desaturase"/>
</dbReference>
<comment type="similarity">
    <text evidence="13">Belongs to the peptidase S8 family.</text>
</comment>
<name>A0A1V9ZZW9_9STRA</name>
<dbReference type="PROSITE" id="PS00138">
    <property type="entry name" value="SUBTILASE_SER"/>
    <property type="match status" value="1"/>
</dbReference>
<evidence type="ECO:0000313" key="17">
    <source>
        <dbReference type="Proteomes" id="UP000243217"/>
    </source>
</evidence>
<evidence type="ECO:0000256" key="11">
    <source>
        <dbReference type="ARBA" id="ARBA00023529"/>
    </source>
</evidence>
<accession>A0A1V9ZZW9</accession>
<feature type="transmembrane region" description="Helical" evidence="14">
    <location>
        <begin position="123"/>
        <end position="146"/>
    </location>
</feature>
<dbReference type="Proteomes" id="UP000243217">
    <property type="component" value="Unassembled WGS sequence"/>
</dbReference>
<dbReference type="InterPro" id="IPR005804">
    <property type="entry name" value="FA_desaturase_dom"/>
</dbReference>
<dbReference type="InterPro" id="IPR023828">
    <property type="entry name" value="Peptidase_S8_Ser-AS"/>
</dbReference>
<dbReference type="OrthoDB" id="69992at2759"/>